<keyword evidence="2" id="KW-0812">Transmembrane</keyword>
<proteinExistence type="predicted"/>
<sequence>MSYTKLFGSRNLAIAAFASLGGSYLLLRSRLVPAKQKERPAGDFSVSVDRSGGGI</sequence>
<evidence type="ECO:0000313" key="4">
    <source>
        <dbReference type="Proteomes" id="UP000800097"/>
    </source>
</evidence>
<organism evidence="3 4">
    <name type="scientific">Westerdykella ornata</name>
    <dbReference type="NCBI Taxonomy" id="318751"/>
    <lineage>
        <taxon>Eukaryota</taxon>
        <taxon>Fungi</taxon>
        <taxon>Dikarya</taxon>
        <taxon>Ascomycota</taxon>
        <taxon>Pezizomycotina</taxon>
        <taxon>Dothideomycetes</taxon>
        <taxon>Pleosporomycetidae</taxon>
        <taxon>Pleosporales</taxon>
        <taxon>Sporormiaceae</taxon>
        <taxon>Westerdykella</taxon>
    </lineage>
</organism>
<evidence type="ECO:0000313" key="3">
    <source>
        <dbReference type="EMBL" id="KAF2271349.1"/>
    </source>
</evidence>
<gene>
    <name evidence="3" type="ORF">EI97DRAFT_437938</name>
</gene>
<evidence type="ECO:0000256" key="2">
    <source>
        <dbReference type="SAM" id="Phobius"/>
    </source>
</evidence>
<dbReference type="GeneID" id="54552617"/>
<dbReference type="AlphaFoldDB" id="A0A6A6J817"/>
<keyword evidence="2" id="KW-0472">Membrane</keyword>
<keyword evidence="4" id="KW-1185">Reference proteome</keyword>
<name>A0A6A6J817_WESOR</name>
<dbReference type="RefSeq" id="XP_033648888.1">
    <property type="nucleotide sequence ID" value="XM_033799442.1"/>
</dbReference>
<feature type="transmembrane region" description="Helical" evidence="2">
    <location>
        <begin position="6"/>
        <end position="27"/>
    </location>
</feature>
<dbReference type="EMBL" id="ML986547">
    <property type="protein sequence ID" value="KAF2271349.1"/>
    <property type="molecule type" value="Genomic_DNA"/>
</dbReference>
<keyword evidence="2" id="KW-1133">Transmembrane helix</keyword>
<evidence type="ECO:0000256" key="1">
    <source>
        <dbReference type="SAM" id="MobiDB-lite"/>
    </source>
</evidence>
<accession>A0A6A6J817</accession>
<dbReference type="Proteomes" id="UP000800097">
    <property type="component" value="Unassembled WGS sequence"/>
</dbReference>
<reference evidence="3" key="1">
    <citation type="journal article" date="2020" name="Stud. Mycol.">
        <title>101 Dothideomycetes genomes: a test case for predicting lifestyles and emergence of pathogens.</title>
        <authorList>
            <person name="Haridas S."/>
            <person name="Albert R."/>
            <person name="Binder M."/>
            <person name="Bloem J."/>
            <person name="Labutti K."/>
            <person name="Salamov A."/>
            <person name="Andreopoulos B."/>
            <person name="Baker S."/>
            <person name="Barry K."/>
            <person name="Bills G."/>
            <person name="Bluhm B."/>
            <person name="Cannon C."/>
            <person name="Castanera R."/>
            <person name="Culley D."/>
            <person name="Daum C."/>
            <person name="Ezra D."/>
            <person name="Gonzalez J."/>
            <person name="Henrissat B."/>
            <person name="Kuo A."/>
            <person name="Liang C."/>
            <person name="Lipzen A."/>
            <person name="Lutzoni F."/>
            <person name="Magnuson J."/>
            <person name="Mondo S."/>
            <person name="Nolan M."/>
            <person name="Ohm R."/>
            <person name="Pangilinan J."/>
            <person name="Park H.-J."/>
            <person name="Ramirez L."/>
            <person name="Alfaro M."/>
            <person name="Sun H."/>
            <person name="Tritt A."/>
            <person name="Yoshinaga Y."/>
            <person name="Zwiers L.-H."/>
            <person name="Turgeon B."/>
            <person name="Goodwin S."/>
            <person name="Spatafora J."/>
            <person name="Crous P."/>
            <person name="Grigoriev I."/>
        </authorList>
    </citation>
    <scope>NUCLEOTIDE SEQUENCE</scope>
    <source>
        <strain evidence="3">CBS 379.55</strain>
    </source>
</reference>
<protein>
    <submittedName>
        <fullName evidence="3">Uncharacterized protein</fullName>
    </submittedName>
</protein>
<feature type="region of interest" description="Disordered" evidence="1">
    <location>
        <begin position="36"/>
        <end position="55"/>
    </location>
</feature>